<evidence type="ECO:0000313" key="1">
    <source>
        <dbReference type="EMBL" id="KAJ3651536.1"/>
    </source>
</evidence>
<reference evidence="1" key="1">
    <citation type="journal article" date="2023" name="G3 (Bethesda)">
        <title>Whole genome assemblies of Zophobas morio and Tenebrio molitor.</title>
        <authorList>
            <person name="Kaur S."/>
            <person name="Stinson S.A."/>
            <person name="diCenzo G.C."/>
        </authorList>
    </citation>
    <scope>NUCLEOTIDE SEQUENCE</scope>
    <source>
        <strain evidence="1">QUZm001</strain>
    </source>
</reference>
<sequence>MYSSSAAALSSSVNRWKWPLVASQRLVHFPDRLVLGVQERLFQHILTRDADGDIPNHHSQRFLLWECEGVVRGLYLFQESCETTKIVDADGLDSNSNSRHLRTGLPHIQIASEGFSPLLLGADLPHVSLGRSET</sequence>
<accession>A0AA38IBL4</accession>
<name>A0AA38IBL4_9CUCU</name>
<dbReference type="EMBL" id="JALNTZ010000005">
    <property type="protein sequence ID" value="KAJ3651536.1"/>
    <property type="molecule type" value="Genomic_DNA"/>
</dbReference>
<keyword evidence="2" id="KW-1185">Reference proteome</keyword>
<dbReference type="AlphaFoldDB" id="A0AA38IBL4"/>
<comment type="caution">
    <text evidence="1">The sequence shown here is derived from an EMBL/GenBank/DDBJ whole genome shotgun (WGS) entry which is preliminary data.</text>
</comment>
<gene>
    <name evidence="1" type="ORF">Zmor_017570</name>
</gene>
<dbReference type="Proteomes" id="UP001168821">
    <property type="component" value="Unassembled WGS sequence"/>
</dbReference>
<organism evidence="1 2">
    <name type="scientific">Zophobas morio</name>
    <dbReference type="NCBI Taxonomy" id="2755281"/>
    <lineage>
        <taxon>Eukaryota</taxon>
        <taxon>Metazoa</taxon>
        <taxon>Ecdysozoa</taxon>
        <taxon>Arthropoda</taxon>
        <taxon>Hexapoda</taxon>
        <taxon>Insecta</taxon>
        <taxon>Pterygota</taxon>
        <taxon>Neoptera</taxon>
        <taxon>Endopterygota</taxon>
        <taxon>Coleoptera</taxon>
        <taxon>Polyphaga</taxon>
        <taxon>Cucujiformia</taxon>
        <taxon>Tenebrionidae</taxon>
        <taxon>Zophobas</taxon>
    </lineage>
</organism>
<proteinExistence type="predicted"/>
<evidence type="ECO:0000313" key="2">
    <source>
        <dbReference type="Proteomes" id="UP001168821"/>
    </source>
</evidence>
<protein>
    <submittedName>
        <fullName evidence="1">Uncharacterized protein</fullName>
    </submittedName>
</protein>